<accession>A0A1Y1I8J3</accession>
<dbReference type="PROSITE" id="PS00018">
    <property type="entry name" value="EF_HAND_1"/>
    <property type="match status" value="1"/>
</dbReference>
<evidence type="ECO:0000259" key="3">
    <source>
        <dbReference type="PROSITE" id="PS50031"/>
    </source>
</evidence>
<feature type="compositionally biased region" description="Pro residues" evidence="2">
    <location>
        <begin position="405"/>
        <end position="418"/>
    </location>
</feature>
<feature type="compositionally biased region" description="Low complexity" evidence="2">
    <location>
        <begin position="225"/>
        <end position="244"/>
    </location>
</feature>
<feature type="compositionally biased region" description="Basic residues" evidence="2">
    <location>
        <begin position="434"/>
        <end position="445"/>
    </location>
</feature>
<feature type="domain" description="EH" evidence="3">
    <location>
        <begin position="277"/>
        <end position="357"/>
    </location>
</feature>
<dbReference type="Gene3D" id="1.10.238.10">
    <property type="entry name" value="EF-hand"/>
    <property type="match status" value="2"/>
</dbReference>
<evidence type="ECO:0000256" key="1">
    <source>
        <dbReference type="ARBA" id="ARBA00022837"/>
    </source>
</evidence>
<dbReference type="Proteomes" id="UP000054558">
    <property type="component" value="Unassembled WGS sequence"/>
</dbReference>
<dbReference type="PANTHER" id="PTHR11216">
    <property type="entry name" value="EH DOMAIN"/>
    <property type="match status" value="1"/>
</dbReference>
<evidence type="ECO:0000259" key="4">
    <source>
        <dbReference type="PROSITE" id="PS50222"/>
    </source>
</evidence>
<dbReference type="SMART" id="SM00054">
    <property type="entry name" value="EFh"/>
    <property type="match status" value="4"/>
</dbReference>
<name>A0A1Y1I8J3_KLENI</name>
<dbReference type="SMART" id="SM00027">
    <property type="entry name" value="EH"/>
    <property type="match status" value="2"/>
</dbReference>
<dbReference type="OMA" id="KWQEENA"/>
<dbReference type="PANTHER" id="PTHR11216:SF161">
    <property type="entry name" value="CALCIUM-BINDING EF HAND FAMILY PROTEIN"/>
    <property type="match status" value="1"/>
</dbReference>
<dbReference type="Pfam" id="PF12763">
    <property type="entry name" value="EH"/>
    <property type="match status" value="2"/>
</dbReference>
<proteinExistence type="predicted"/>
<dbReference type="InterPro" id="IPR002048">
    <property type="entry name" value="EF_hand_dom"/>
</dbReference>
<dbReference type="CDD" id="cd00052">
    <property type="entry name" value="EH"/>
    <property type="match status" value="2"/>
</dbReference>
<feature type="region of interest" description="Disordered" evidence="2">
    <location>
        <begin position="180"/>
        <end position="271"/>
    </location>
</feature>
<dbReference type="AlphaFoldDB" id="A0A1Y1I8J3"/>
<dbReference type="STRING" id="105231.A0A1Y1I8J3"/>
<dbReference type="PROSITE" id="PS50031">
    <property type="entry name" value="EH"/>
    <property type="match status" value="2"/>
</dbReference>
<dbReference type="EMBL" id="DF237167">
    <property type="protein sequence ID" value="GAQ85027.1"/>
    <property type="molecule type" value="Genomic_DNA"/>
</dbReference>
<dbReference type="SUPFAM" id="SSF47473">
    <property type="entry name" value="EF-hand"/>
    <property type="match status" value="2"/>
</dbReference>
<protein>
    <submittedName>
        <fullName evidence="5">Uncharacterized protein</fullName>
    </submittedName>
</protein>
<gene>
    <name evidence="5" type="ORF">KFL_002180020</name>
</gene>
<evidence type="ECO:0000313" key="5">
    <source>
        <dbReference type="EMBL" id="GAQ85027.1"/>
    </source>
</evidence>
<dbReference type="GO" id="GO:0005509">
    <property type="term" value="F:calcium ion binding"/>
    <property type="evidence" value="ECO:0007669"/>
    <property type="project" value="InterPro"/>
</dbReference>
<dbReference type="PROSITE" id="PS50222">
    <property type="entry name" value="EF_HAND_2"/>
    <property type="match status" value="3"/>
</dbReference>
<feature type="domain" description="EF-hand" evidence="4">
    <location>
        <begin position="1"/>
        <end position="35"/>
    </location>
</feature>
<sequence>MAELWEQFFQIADADRDGKISGGEAVAFFQKSGLPQMTLAKIWQIADQGQTGFLDRREFNAALKLVTVAQSGRDLTPDIARMVLTGAGPQIPPPRIAGLTPPGPQSGPPQGPPPSQQSGGFQRPGSPSQSAPPAGFGNDAFGAGAGFSAARPAEPLKPAASTSSYGSAGSGDFASAAGSFQGGKAPAGARPVSAPGVDVPPAGGRAGQPQAPASFQGGFNASALAPYSGGAPPQGPASQPRGAGFAPSATPPQSAGGVAPPQGSYAAQPWPRMTPQDAQRYMQVFTSVDTDRDQKITGEQARDLFLSWGIPREILKQIWDLSDQDQDGMLSVREFCTALYLMEKSREGRPLPPVLPTGIHIDEPPLDPRAQIAAQQIAAAQAAIADTQHAPWAAPGGSAMLGVPTPSPPVSTKPPRWSPPKRKRGMRLRNWGRSSRRRRKRTRAS</sequence>
<feature type="compositionally biased region" description="Pro residues" evidence="2">
    <location>
        <begin position="90"/>
        <end position="115"/>
    </location>
</feature>
<feature type="compositionally biased region" description="Low complexity" evidence="2">
    <location>
        <begin position="116"/>
        <end position="149"/>
    </location>
</feature>
<feature type="domain" description="EF-hand" evidence="4">
    <location>
        <begin position="39"/>
        <end position="69"/>
    </location>
</feature>
<reference evidence="5 6" key="1">
    <citation type="journal article" date="2014" name="Nat. Commun.">
        <title>Klebsormidium flaccidum genome reveals primary factors for plant terrestrial adaptation.</title>
        <authorList>
            <person name="Hori K."/>
            <person name="Maruyama F."/>
            <person name="Fujisawa T."/>
            <person name="Togashi T."/>
            <person name="Yamamoto N."/>
            <person name="Seo M."/>
            <person name="Sato S."/>
            <person name="Yamada T."/>
            <person name="Mori H."/>
            <person name="Tajima N."/>
            <person name="Moriyama T."/>
            <person name="Ikeuchi M."/>
            <person name="Watanabe M."/>
            <person name="Wada H."/>
            <person name="Kobayashi K."/>
            <person name="Saito M."/>
            <person name="Masuda T."/>
            <person name="Sasaki-Sekimoto Y."/>
            <person name="Mashiguchi K."/>
            <person name="Awai K."/>
            <person name="Shimojima M."/>
            <person name="Masuda S."/>
            <person name="Iwai M."/>
            <person name="Nobusawa T."/>
            <person name="Narise T."/>
            <person name="Kondo S."/>
            <person name="Saito H."/>
            <person name="Sato R."/>
            <person name="Murakawa M."/>
            <person name="Ihara Y."/>
            <person name="Oshima-Yamada Y."/>
            <person name="Ohtaka K."/>
            <person name="Satoh M."/>
            <person name="Sonobe K."/>
            <person name="Ishii M."/>
            <person name="Ohtani R."/>
            <person name="Kanamori-Sato M."/>
            <person name="Honoki R."/>
            <person name="Miyazaki D."/>
            <person name="Mochizuki H."/>
            <person name="Umetsu J."/>
            <person name="Higashi K."/>
            <person name="Shibata D."/>
            <person name="Kamiya Y."/>
            <person name="Sato N."/>
            <person name="Nakamura Y."/>
            <person name="Tabata S."/>
            <person name="Ida S."/>
            <person name="Kurokawa K."/>
            <person name="Ohta H."/>
        </authorList>
    </citation>
    <scope>NUCLEOTIDE SEQUENCE [LARGE SCALE GENOMIC DNA]</scope>
    <source>
        <strain evidence="5 6">NIES-2285</strain>
    </source>
</reference>
<dbReference type="InterPro" id="IPR000261">
    <property type="entry name" value="EH_dom"/>
</dbReference>
<feature type="domain" description="EH" evidence="3">
    <location>
        <begin position="1"/>
        <end position="106"/>
    </location>
</feature>
<feature type="compositionally biased region" description="Low complexity" evidence="2">
    <location>
        <begin position="200"/>
        <end position="213"/>
    </location>
</feature>
<dbReference type="InterPro" id="IPR011992">
    <property type="entry name" value="EF-hand-dom_pair"/>
</dbReference>
<keyword evidence="1" id="KW-0106">Calcium</keyword>
<evidence type="ECO:0000313" key="6">
    <source>
        <dbReference type="Proteomes" id="UP000054558"/>
    </source>
</evidence>
<feature type="region of interest" description="Disordered" evidence="2">
    <location>
        <begin position="85"/>
        <end position="149"/>
    </location>
</feature>
<dbReference type="InterPro" id="IPR018247">
    <property type="entry name" value="EF_Hand_1_Ca_BS"/>
</dbReference>
<feature type="region of interest" description="Disordered" evidence="2">
    <location>
        <begin position="390"/>
        <end position="445"/>
    </location>
</feature>
<feature type="domain" description="EF-hand" evidence="4">
    <location>
        <begin position="310"/>
        <end position="345"/>
    </location>
</feature>
<keyword evidence="6" id="KW-1185">Reference proteome</keyword>
<evidence type="ECO:0000256" key="2">
    <source>
        <dbReference type="SAM" id="MobiDB-lite"/>
    </source>
</evidence>
<dbReference type="OrthoDB" id="524326at2759"/>
<organism evidence="5 6">
    <name type="scientific">Klebsormidium nitens</name>
    <name type="common">Green alga</name>
    <name type="synonym">Ulothrix nitens</name>
    <dbReference type="NCBI Taxonomy" id="105231"/>
    <lineage>
        <taxon>Eukaryota</taxon>
        <taxon>Viridiplantae</taxon>
        <taxon>Streptophyta</taxon>
        <taxon>Klebsormidiophyceae</taxon>
        <taxon>Klebsormidiales</taxon>
        <taxon>Klebsormidiaceae</taxon>
        <taxon>Klebsormidium</taxon>
    </lineage>
</organism>